<comment type="similarity">
    <text evidence="1">Belongs to the class-II aminoacyl-tRNA synthetase family.</text>
</comment>
<evidence type="ECO:0000313" key="11">
    <source>
        <dbReference type="Proteomes" id="UP000242638"/>
    </source>
</evidence>
<keyword evidence="5" id="KW-0067">ATP-binding</keyword>
<dbReference type="SUPFAM" id="SSF81271">
    <property type="entry name" value="TGS-like"/>
    <property type="match status" value="1"/>
</dbReference>
<keyword evidence="11" id="KW-1185">Reference proteome</keyword>
<dbReference type="FunFam" id="3.10.20.30:FF:000006">
    <property type="entry name" value="Threonine--tRNA ligase, cytoplasmic"/>
    <property type="match status" value="1"/>
</dbReference>
<dbReference type="Bgee" id="ENSPREG00000017293">
    <property type="expression patterns" value="Expressed in caudal fin and 1 other cell type or tissue"/>
</dbReference>
<evidence type="ECO:0000256" key="3">
    <source>
        <dbReference type="ARBA" id="ARBA00022598"/>
    </source>
</evidence>
<proteinExistence type="inferred from homology"/>
<organism evidence="10 11">
    <name type="scientific">Poecilia reticulata</name>
    <name type="common">Guppy</name>
    <name type="synonym">Acanthophacelus reticulatus</name>
    <dbReference type="NCBI Taxonomy" id="8081"/>
    <lineage>
        <taxon>Eukaryota</taxon>
        <taxon>Metazoa</taxon>
        <taxon>Chordata</taxon>
        <taxon>Craniata</taxon>
        <taxon>Vertebrata</taxon>
        <taxon>Euteleostomi</taxon>
        <taxon>Actinopterygii</taxon>
        <taxon>Neopterygii</taxon>
        <taxon>Teleostei</taxon>
        <taxon>Neoteleostei</taxon>
        <taxon>Acanthomorphata</taxon>
        <taxon>Ovalentaria</taxon>
        <taxon>Atherinomorphae</taxon>
        <taxon>Cyprinodontiformes</taxon>
        <taxon>Poeciliidae</taxon>
        <taxon>Poeciliinae</taxon>
        <taxon>Poecilia</taxon>
    </lineage>
</organism>
<dbReference type="EC" id="6.1.1.3" evidence="2"/>
<evidence type="ECO:0000256" key="8">
    <source>
        <dbReference type="ARBA" id="ARBA00031900"/>
    </source>
</evidence>
<evidence type="ECO:0000256" key="6">
    <source>
        <dbReference type="ARBA" id="ARBA00022917"/>
    </source>
</evidence>
<dbReference type="GO" id="GO:0004829">
    <property type="term" value="F:threonine-tRNA ligase activity"/>
    <property type="evidence" value="ECO:0007669"/>
    <property type="project" value="UniProtKB-EC"/>
</dbReference>
<dbReference type="Ensembl" id="ENSPRET00000025869.1">
    <property type="protein sequence ID" value="ENSPREP00000025614.1"/>
    <property type="gene ID" value="ENSPREG00000017293.1"/>
</dbReference>
<evidence type="ECO:0000256" key="7">
    <source>
        <dbReference type="ARBA" id="ARBA00023146"/>
    </source>
</evidence>
<keyword evidence="4" id="KW-0547">Nucleotide-binding</keyword>
<reference evidence="10" key="3">
    <citation type="submission" date="2025-09" db="UniProtKB">
        <authorList>
            <consortium name="Ensembl"/>
        </authorList>
    </citation>
    <scope>IDENTIFICATION</scope>
    <source>
        <strain evidence="10">Guanapo</strain>
    </source>
</reference>
<dbReference type="Gene3D" id="3.10.20.30">
    <property type="match status" value="1"/>
</dbReference>
<evidence type="ECO:0000256" key="4">
    <source>
        <dbReference type="ARBA" id="ARBA00022741"/>
    </source>
</evidence>
<evidence type="ECO:0000256" key="9">
    <source>
        <dbReference type="ARBA" id="ARBA00049515"/>
    </source>
</evidence>
<dbReference type="InterPro" id="IPR012676">
    <property type="entry name" value="TGS-like"/>
</dbReference>
<comment type="catalytic activity">
    <reaction evidence="9">
        <text>tRNA(Thr) + L-threonine + ATP = L-threonyl-tRNA(Thr) + AMP + diphosphate + H(+)</text>
        <dbReference type="Rhea" id="RHEA:24624"/>
        <dbReference type="Rhea" id="RHEA-COMP:9670"/>
        <dbReference type="Rhea" id="RHEA-COMP:9704"/>
        <dbReference type="ChEBI" id="CHEBI:15378"/>
        <dbReference type="ChEBI" id="CHEBI:30616"/>
        <dbReference type="ChEBI" id="CHEBI:33019"/>
        <dbReference type="ChEBI" id="CHEBI:57926"/>
        <dbReference type="ChEBI" id="CHEBI:78442"/>
        <dbReference type="ChEBI" id="CHEBI:78534"/>
        <dbReference type="ChEBI" id="CHEBI:456215"/>
        <dbReference type="EC" id="6.1.1.3"/>
    </reaction>
</comment>
<dbReference type="InterPro" id="IPR012675">
    <property type="entry name" value="Beta-grasp_dom_sf"/>
</dbReference>
<keyword evidence="6" id="KW-0648">Protein biosynthesis</keyword>
<keyword evidence="3" id="KW-0436">Ligase</keyword>
<dbReference type="AlphaFoldDB" id="A0A3P9PV06"/>
<dbReference type="Proteomes" id="UP000242638">
    <property type="component" value="Unassembled WGS sequence"/>
</dbReference>
<protein>
    <recommendedName>
        <fullName evidence="2">threonine--tRNA ligase</fullName>
        <ecNumber evidence="2">6.1.1.3</ecNumber>
    </recommendedName>
    <alternativeName>
        <fullName evidence="8">Threonyl-tRNA synthetase</fullName>
    </alternativeName>
</protein>
<keyword evidence="7" id="KW-0030">Aminoacyl-tRNA synthetase</keyword>
<dbReference type="CDD" id="cd01667">
    <property type="entry name" value="TGS_ThrRS"/>
    <property type="match status" value="1"/>
</dbReference>
<accession>A0A3P9PV06</accession>
<evidence type="ECO:0000256" key="2">
    <source>
        <dbReference type="ARBA" id="ARBA00013163"/>
    </source>
</evidence>
<name>A0A3P9PV06_POERE</name>
<sequence length="128" mass="14033">SVQKYLSNPKGKLNVTTHIIEISSKNTRFSITFSRLRKPLAEDSLLESPLSVRLTNGQTVKGTAGVTTPRYIGRNVSEASHDSLVCKVNGALWELGRPLEADCELQLLGFDSAEGRQVCTTVLETDKE</sequence>
<dbReference type="GO" id="GO:0005524">
    <property type="term" value="F:ATP binding"/>
    <property type="evidence" value="ECO:0007669"/>
    <property type="project" value="UniProtKB-KW"/>
</dbReference>
<evidence type="ECO:0000256" key="1">
    <source>
        <dbReference type="ARBA" id="ARBA00008226"/>
    </source>
</evidence>
<reference evidence="11" key="1">
    <citation type="submission" date="2013-11" db="EMBL/GenBank/DDBJ databases">
        <title>The genomic landscape of the Guanapo guppy.</title>
        <authorList>
            <person name="Kuenstner A."/>
            <person name="Dreyer C."/>
        </authorList>
    </citation>
    <scope>NUCLEOTIDE SEQUENCE</scope>
    <source>
        <strain evidence="11">Guanapo</strain>
    </source>
</reference>
<dbReference type="STRING" id="8081.ENSPREP00000025614"/>
<evidence type="ECO:0000256" key="5">
    <source>
        <dbReference type="ARBA" id="ARBA00022840"/>
    </source>
</evidence>
<dbReference type="GO" id="GO:0006412">
    <property type="term" value="P:translation"/>
    <property type="evidence" value="ECO:0007669"/>
    <property type="project" value="UniProtKB-KW"/>
</dbReference>
<reference evidence="10" key="2">
    <citation type="submission" date="2025-08" db="UniProtKB">
        <authorList>
            <consortium name="Ensembl"/>
        </authorList>
    </citation>
    <scope>IDENTIFICATION</scope>
    <source>
        <strain evidence="10">Guanapo</strain>
    </source>
</reference>
<evidence type="ECO:0000313" key="10">
    <source>
        <dbReference type="Ensembl" id="ENSPREP00000025614.1"/>
    </source>
</evidence>